<dbReference type="Gene3D" id="3.20.20.70">
    <property type="entry name" value="Aldolase class I"/>
    <property type="match status" value="1"/>
</dbReference>
<accession>A0A937W4J4</accession>
<gene>
    <name evidence="7" type="ORF">FJZ47_14890</name>
</gene>
<dbReference type="SUPFAM" id="SSF102114">
    <property type="entry name" value="Radical SAM enzymes"/>
    <property type="match status" value="1"/>
</dbReference>
<dbReference type="AlphaFoldDB" id="A0A937W4J4"/>
<protein>
    <submittedName>
        <fullName evidence="7">DUF547 domain-containing protein</fullName>
    </submittedName>
</protein>
<comment type="caution">
    <text evidence="7">The sequence shown here is derived from an EMBL/GenBank/DDBJ whole genome shotgun (WGS) entry which is preliminary data.</text>
</comment>
<dbReference type="InterPro" id="IPR058240">
    <property type="entry name" value="rSAM_sf"/>
</dbReference>
<keyword evidence="4" id="KW-0408">Iron</keyword>
<dbReference type="Pfam" id="PF04784">
    <property type="entry name" value="DUF547"/>
    <property type="match status" value="1"/>
</dbReference>
<feature type="domain" description="DUF547" evidence="6">
    <location>
        <begin position="67"/>
        <end position="171"/>
    </location>
</feature>
<evidence type="ECO:0000256" key="3">
    <source>
        <dbReference type="ARBA" id="ARBA00022723"/>
    </source>
</evidence>
<sequence length="541" mass="60906">MAELIQVGTDTPLFNYTCWTELLEIIVTPAGKVDYTLLMQHHNLLQRFITELGTVSPDTAPDRFPTPEHALAYWINAYNAFVLAAVSAEYPVRSVWKVRDGQFFTRVQHSAGGVTLSLNDIEHRVLRGRFHEPRIHFALNCASNGCPPMRPQAFEPTGLQQTLHTATQQFLASEWNCRIDHAQKKIFVSRLFRMYAEDFAGTADSTLEYRHGVLRFVAEHTGEPFETLADYAIVYNIYDWGLNDAHRDPQLRPITFHESVETFHAKDGVLRELYLYDGNFCNRACSWCTVFGSPQGWYQAHTTRVLDSALATVAQDGNIKFYGGEPTLHSESLLAAMRYLRARGFSGLFTIYSNGVKARTLIDLLDSDLQSEAVLNYSIYLGRDAEPLPTSAKALLEAWGREHPMRLFTGYKVLYHVGAGVDMVFDRDREPDYHALAGCVLCFPVLKSTGEFHACPLAIENPAPHFQLGDVHTPAATLFNNYQAFRTWAVTVLDPAARERQITSCAMCQKRLAELPDYRSLLPEAPLPANSPNASRRPGTH</sequence>
<evidence type="ECO:0000256" key="5">
    <source>
        <dbReference type="ARBA" id="ARBA00023014"/>
    </source>
</evidence>
<dbReference type="GO" id="GO:0051536">
    <property type="term" value="F:iron-sulfur cluster binding"/>
    <property type="evidence" value="ECO:0007669"/>
    <property type="project" value="UniProtKB-KW"/>
</dbReference>
<dbReference type="GO" id="GO:0003824">
    <property type="term" value="F:catalytic activity"/>
    <property type="evidence" value="ECO:0007669"/>
    <property type="project" value="InterPro"/>
</dbReference>
<evidence type="ECO:0000256" key="4">
    <source>
        <dbReference type="ARBA" id="ARBA00023004"/>
    </source>
</evidence>
<evidence type="ECO:0000259" key="6">
    <source>
        <dbReference type="Pfam" id="PF04784"/>
    </source>
</evidence>
<proteinExistence type="predicted"/>
<dbReference type="InterPro" id="IPR006869">
    <property type="entry name" value="DUF547"/>
</dbReference>
<dbReference type="InterPro" id="IPR007197">
    <property type="entry name" value="rSAM"/>
</dbReference>
<dbReference type="SFLD" id="SFLDS00029">
    <property type="entry name" value="Radical_SAM"/>
    <property type="match status" value="1"/>
</dbReference>
<keyword evidence="5" id="KW-0411">Iron-sulfur</keyword>
<evidence type="ECO:0000256" key="2">
    <source>
        <dbReference type="ARBA" id="ARBA00022691"/>
    </source>
</evidence>
<dbReference type="InterPro" id="IPR013785">
    <property type="entry name" value="Aldolase_TIM"/>
</dbReference>
<evidence type="ECO:0000313" key="8">
    <source>
        <dbReference type="Proteomes" id="UP000712673"/>
    </source>
</evidence>
<dbReference type="Proteomes" id="UP000712673">
    <property type="component" value="Unassembled WGS sequence"/>
</dbReference>
<evidence type="ECO:0000313" key="7">
    <source>
        <dbReference type="EMBL" id="MBM3225070.1"/>
    </source>
</evidence>
<keyword evidence="3" id="KW-0479">Metal-binding</keyword>
<dbReference type="PANTHER" id="PTHR46361:SF5">
    <property type="entry name" value="DEP DOMAIN-CONTAINING PROTEIN"/>
    <property type="match status" value="1"/>
</dbReference>
<dbReference type="GO" id="GO:0046872">
    <property type="term" value="F:metal ion binding"/>
    <property type="evidence" value="ECO:0007669"/>
    <property type="project" value="UniProtKB-KW"/>
</dbReference>
<dbReference type="EMBL" id="VGLS01000472">
    <property type="protein sequence ID" value="MBM3225070.1"/>
    <property type="molecule type" value="Genomic_DNA"/>
</dbReference>
<evidence type="ECO:0000256" key="1">
    <source>
        <dbReference type="ARBA" id="ARBA00001966"/>
    </source>
</evidence>
<comment type="cofactor">
    <cofactor evidence="1">
        <name>[4Fe-4S] cluster</name>
        <dbReference type="ChEBI" id="CHEBI:49883"/>
    </cofactor>
</comment>
<dbReference type="PANTHER" id="PTHR46361">
    <property type="entry name" value="ELECTRON CARRIER/ PROTEIN DISULFIDE OXIDOREDUCTASE"/>
    <property type="match status" value="1"/>
</dbReference>
<keyword evidence="2" id="KW-0949">S-adenosyl-L-methionine</keyword>
<name>A0A937W4J4_UNCTE</name>
<organism evidence="7 8">
    <name type="scientific">Tectimicrobiota bacterium</name>
    <dbReference type="NCBI Taxonomy" id="2528274"/>
    <lineage>
        <taxon>Bacteria</taxon>
        <taxon>Pseudomonadati</taxon>
        <taxon>Nitrospinota/Tectimicrobiota group</taxon>
        <taxon>Candidatus Tectimicrobiota</taxon>
    </lineage>
</organism>
<reference evidence="7" key="1">
    <citation type="submission" date="2019-03" db="EMBL/GenBank/DDBJ databases">
        <title>Lake Tanganyika Metagenome-Assembled Genomes (MAGs).</title>
        <authorList>
            <person name="Tran P."/>
        </authorList>
    </citation>
    <scope>NUCLEOTIDE SEQUENCE</scope>
    <source>
        <strain evidence="7">K_DeepCast_65m_m2_066</strain>
    </source>
</reference>